<evidence type="ECO:0000313" key="2">
    <source>
        <dbReference type="Proteomes" id="UP000543642"/>
    </source>
</evidence>
<dbReference type="Proteomes" id="UP000543642">
    <property type="component" value="Unassembled WGS sequence"/>
</dbReference>
<keyword evidence="2" id="KW-1185">Reference proteome</keyword>
<evidence type="ECO:0000313" key="1">
    <source>
        <dbReference type="EMBL" id="MBB5263295.1"/>
    </source>
</evidence>
<dbReference type="Gene3D" id="2.40.50.660">
    <property type="match status" value="1"/>
</dbReference>
<name>A0A7W8H7Z1_9FIRM</name>
<dbReference type="AlphaFoldDB" id="A0A7W8H7Z1"/>
<sequence length="88" mass="9654">MRNEKVTVNVKVMDIVEVTAANPTMTMARNVPLSSASSWSKVTFAMTEGEGEMTFRLSDSQAGKLTTGMRGQLTYKGEKFVAFKPENS</sequence>
<comment type="caution">
    <text evidence="1">The sequence shown here is derived from an EMBL/GenBank/DDBJ whole genome shotgun (WGS) entry which is preliminary data.</text>
</comment>
<organism evidence="1 2">
    <name type="scientific">Catenibacillus scindens</name>
    <dbReference type="NCBI Taxonomy" id="673271"/>
    <lineage>
        <taxon>Bacteria</taxon>
        <taxon>Bacillati</taxon>
        <taxon>Bacillota</taxon>
        <taxon>Clostridia</taxon>
        <taxon>Lachnospirales</taxon>
        <taxon>Lachnospiraceae</taxon>
        <taxon>Catenibacillus</taxon>
    </lineage>
</organism>
<dbReference type="Pfam" id="PF10694">
    <property type="entry name" value="DUF2500"/>
    <property type="match status" value="1"/>
</dbReference>
<reference evidence="1 2" key="1">
    <citation type="submission" date="2020-08" db="EMBL/GenBank/DDBJ databases">
        <title>Genomic Encyclopedia of Type Strains, Phase IV (KMG-IV): sequencing the most valuable type-strain genomes for metagenomic binning, comparative biology and taxonomic classification.</title>
        <authorList>
            <person name="Goeker M."/>
        </authorList>
    </citation>
    <scope>NUCLEOTIDE SEQUENCE [LARGE SCALE GENOMIC DNA]</scope>
    <source>
        <strain evidence="1 2">DSM 106146</strain>
    </source>
</reference>
<proteinExistence type="predicted"/>
<dbReference type="RefSeq" id="WP_183770881.1">
    <property type="nucleotide sequence ID" value="NZ_JACHFW010000001.1"/>
</dbReference>
<dbReference type="EMBL" id="JACHFW010000001">
    <property type="protein sequence ID" value="MBB5263295.1"/>
    <property type="molecule type" value="Genomic_DNA"/>
</dbReference>
<accession>A0A7W8H7Z1</accession>
<gene>
    <name evidence="1" type="ORF">HNP82_000389</name>
</gene>
<dbReference type="InterPro" id="IPR019635">
    <property type="entry name" value="DUF2500"/>
</dbReference>
<protein>
    <submittedName>
        <fullName evidence="1">Uncharacterized protein</fullName>
    </submittedName>
</protein>